<dbReference type="HOGENOM" id="CLU_086407_2_1_1"/>
<reference evidence="1 2" key="1">
    <citation type="journal article" date="2015" name="Genome Announc.">
        <title>Draft Genome Sequence and Gene Annotation of the Entomopathogenic Fungus Verticillium hemipterigenum.</title>
        <authorList>
            <person name="Horn F."/>
            <person name="Habel A."/>
            <person name="Scharf D.H."/>
            <person name="Dworschak J."/>
            <person name="Brakhage A.A."/>
            <person name="Guthke R."/>
            <person name="Hertweck C."/>
            <person name="Linde J."/>
        </authorList>
    </citation>
    <scope>NUCLEOTIDE SEQUENCE [LARGE SCALE GENOMIC DNA]</scope>
</reference>
<proteinExistence type="predicted"/>
<accession>A0A0A1T9T3</accession>
<dbReference type="OrthoDB" id="630895at2759"/>
<keyword evidence="2" id="KW-1185">Reference proteome</keyword>
<dbReference type="InterPro" id="IPR043519">
    <property type="entry name" value="NT_sf"/>
</dbReference>
<dbReference type="PANTHER" id="PTHR34822">
    <property type="entry name" value="GRPB DOMAIN PROTEIN (AFU_ORTHOLOGUE AFUA_1G01530)"/>
    <property type="match status" value="1"/>
</dbReference>
<dbReference type="Proteomes" id="UP000039046">
    <property type="component" value="Unassembled WGS sequence"/>
</dbReference>
<dbReference type="EMBL" id="CDHN01000001">
    <property type="protein sequence ID" value="CEJ83042.1"/>
    <property type="molecule type" value="Genomic_DNA"/>
</dbReference>
<dbReference type="Gene3D" id="3.30.460.10">
    <property type="entry name" value="Beta Polymerase, domain 2"/>
    <property type="match status" value="1"/>
</dbReference>
<evidence type="ECO:0008006" key="3">
    <source>
        <dbReference type="Google" id="ProtNLM"/>
    </source>
</evidence>
<sequence length="165" mass="18458">MGEIIVVDYDPTWPALFTQLTTPVKEALGSLSTRIEHVGSTSVPGLAAKPIIDMDIVIPSWDVLPLVIAKLAELGYDHEGIKGIPEREAFERPKGAHRHHLYVCADETREVKRHVAFRDALRGNDTLRDEYAALKKRLAEQYKTDVDAYCDAKTDFIEGVLRSTT</sequence>
<dbReference type="InterPro" id="IPR007344">
    <property type="entry name" value="GrpB/CoaE"/>
</dbReference>
<dbReference type="AlphaFoldDB" id="A0A0A1T9T3"/>
<protein>
    <recommendedName>
        <fullName evidence="3">GrpB domain protein</fullName>
    </recommendedName>
</protein>
<gene>
    <name evidence="1" type="ORF">VHEMI03074</name>
</gene>
<dbReference type="PANTHER" id="PTHR34822:SF1">
    <property type="entry name" value="GRPB FAMILY PROTEIN"/>
    <property type="match status" value="1"/>
</dbReference>
<name>A0A0A1T9T3_9HYPO</name>
<dbReference type="SUPFAM" id="SSF81301">
    <property type="entry name" value="Nucleotidyltransferase"/>
    <property type="match status" value="1"/>
</dbReference>
<evidence type="ECO:0000313" key="1">
    <source>
        <dbReference type="EMBL" id="CEJ83042.1"/>
    </source>
</evidence>
<dbReference type="Pfam" id="PF04229">
    <property type="entry name" value="GrpB"/>
    <property type="match status" value="1"/>
</dbReference>
<evidence type="ECO:0000313" key="2">
    <source>
        <dbReference type="Proteomes" id="UP000039046"/>
    </source>
</evidence>
<organism evidence="1 2">
    <name type="scientific">[Torrubiella] hemipterigena</name>
    <dbReference type="NCBI Taxonomy" id="1531966"/>
    <lineage>
        <taxon>Eukaryota</taxon>
        <taxon>Fungi</taxon>
        <taxon>Dikarya</taxon>
        <taxon>Ascomycota</taxon>
        <taxon>Pezizomycotina</taxon>
        <taxon>Sordariomycetes</taxon>
        <taxon>Hypocreomycetidae</taxon>
        <taxon>Hypocreales</taxon>
        <taxon>Clavicipitaceae</taxon>
        <taxon>Clavicipitaceae incertae sedis</taxon>
        <taxon>'Torrubiella' clade</taxon>
    </lineage>
</organism>